<feature type="region of interest" description="Disordered" evidence="1">
    <location>
        <begin position="1"/>
        <end position="22"/>
    </location>
</feature>
<keyword evidence="2" id="KW-1133">Transmembrane helix</keyword>
<keyword evidence="2" id="KW-0472">Membrane</keyword>
<keyword evidence="2" id="KW-0812">Transmembrane</keyword>
<evidence type="ECO:0000256" key="2">
    <source>
        <dbReference type="SAM" id="Phobius"/>
    </source>
</evidence>
<name>A0A285CXI3_9RHOB</name>
<protein>
    <submittedName>
        <fullName evidence="3">Uncharacterized protein</fullName>
    </submittedName>
</protein>
<evidence type="ECO:0000313" key="3">
    <source>
        <dbReference type="EMBL" id="SNX72249.1"/>
    </source>
</evidence>
<dbReference type="EMBL" id="OAOQ01000012">
    <property type="protein sequence ID" value="SNX72249.1"/>
    <property type="molecule type" value="Genomic_DNA"/>
</dbReference>
<feature type="region of interest" description="Disordered" evidence="1">
    <location>
        <begin position="62"/>
        <end position="125"/>
    </location>
</feature>
<evidence type="ECO:0000313" key="4">
    <source>
        <dbReference type="Proteomes" id="UP000219467"/>
    </source>
</evidence>
<evidence type="ECO:0000256" key="1">
    <source>
        <dbReference type="SAM" id="MobiDB-lite"/>
    </source>
</evidence>
<dbReference type="Proteomes" id="UP000219467">
    <property type="component" value="Unassembled WGS sequence"/>
</dbReference>
<sequence>MSDYRRDPGPTPPPRTLADRTVATKRGSNTMWYVIGAIAVVALVLWFVFGGSAVDDDAAIQTAPSATESTAPPESAPTAAPDTVTPPAVMDPAPGTAIPDTVTDPRAGTSTPDATAPDALPSPAD</sequence>
<dbReference type="AlphaFoldDB" id="A0A285CXI3"/>
<feature type="transmembrane region" description="Helical" evidence="2">
    <location>
        <begin position="30"/>
        <end position="49"/>
    </location>
</feature>
<organism evidence="3 4">
    <name type="scientific">Cereibacter ovatus</name>
    <dbReference type="NCBI Taxonomy" id="439529"/>
    <lineage>
        <taxon>Bacteria</taxon>
        <taxon>Pseudomonadati</taxon>
        <taxon>Pseudomonadota</taxon>
        <taxon>Alphaproteobacteria</taxon>
        <taxon>Rhodobacterales</taxon>
        <taxon>Paracoccaceae</taxon>
        <taxon>Cereibacter</taxon>
    </lineage>
</organism>
<dbReference type="RefSeq" id="WP_097031012.1">
    <property type="nucleotide sequence ID" value="NZ_OAOQ01000012.1"/>
</dbReference>
<proteinExistence type="predicted"/>
<reference evidence="4" key="1">
    <citation type="submission" date="2017-08" db="EMBL/GenBank/DDBJ databases">
        <authorList>
            <person name="Varghese N."/>
            <person name="Submissions S."/>
        </authorList>
    </citation>
    <scope>NUCLEOTIDE SEQUENCE [LARGE SCALE GENOMIC DNA]</scope>
    <source>
        <strain evidence="4">JA234</strain>
    </source>
</reference>
<keyword evidence="4" id="KW-1185">Reference proteome</keyword>
<gene>
    <name evidence="3" type="ORF">SAMN05878503_1126</name>
</gene>
<feature type="compositionally biased region" description="Low complexity" evidence="1">
    <location>
        <begin position="62"/>
        <end position="88"/>
    </location>
</feature>
<accession>A0A285CXI3</accession>